<protein>
    <submittedName>
        <fullName evidence="2">Uncharacterized protein</fullName>
    </submittedName>
</protein>
<dbReference type="Proteomes" id="UP000324222">
    <property type="component" value="Unassembled WGS sequence"/>
</dbReference>
<dbReference type="EMBL" id="VSRR010006211">
    <property type="protein sequence ID" value="MPC44289.1"/>
    <property type="molecule type" value="Genomic_DNA"/>
</dbReference>
<dbReference type="AlphaFoldDB" id="A0A5B7FGC4"/>
<keyword evidence="3" id="KW-1185">Reference proteome</keyword>
<name>A0A5B7FGC4_PORTR</name>
<feature type="compositionally biased region" description="Polar residues" evidence="1">
    <location>
        <begin position="67"/>
        <end position="85"/>
    </location>
</feature>
<reference evidence="2 3" key="1">
    <citation type="submission" date="2019-05" db="EMBL/GenBank/DDBJ databases">
        <title>Another draft genome of Portunus trituberculatus and its Hox gene families provides insights of decapod evolution.</title>
        <authorList>
            <person name="Jeong J.-H."/>
            <person name="Song I."/>
            <person name="Kim S."/>
            <person name="Choi T."/>
            <person name="Kim D."/>
            <person name="Ryu S."/>
            <person name="Kim W."/>
        </authorList>
    </citation>
    <scope>NUCLEOTIDE SEQUENCE [LARGE SCALE GENOMIC DNA]</scope>
    <source>
        <tissue evidence="2">Muscle</tissue>
    </source>
</reference>
<sequence length="101" mass="11882">MEGPDRNIHLLLRGLRWQGRGLWRLTNLHHPRLRQRADQTTRLSPRGLRQSEEEEGRQTEKRGTAGVKNQNQTTNDKNRSHQSTECSKKVNLLFSPRRCEE</sequence>
<feature type="region of interest" description="Disordered" evidence="1">
    <location>
        <begin position="31"/>
        <end position="89"/>
    </location>
</feature>
<accession>A0A5B7FGC4</accession>
<comment type="caution">
    <text evidence="2">The sequence shown here is derived from an EMBL/GenBank/DDBJ whole genome shotgun (WGS) entry which is preliminary data.</text>
</comment>
<organism evidence="2 3">
    <name type="scientific">Portunus trituberculatus</name>
    <name type="common">Swimming crab</name>
    <name type="synonym">Neptunus trituberculatus</name>
    <dbReference type="NCBI Taxonomy" id="210409"/>
    <lineage>
        <taxon>Eukaryota</taxon>
        <taxon>Metazoa</taxon>
        <taxon>Ecdysozoa</taxon>
        <taxon>Arthropoda</taxon>
        <taxon>Crustacea</taxon>
        <taxon>Multicrustacea</taxon>
        <taxon>Malacostraca</taxon>
        <taxon>Eumalacostraca</taxon>
        <taxon>Eucarida</taxon>
        <taxon>Decapoda</taxon>
        <taxon>Pleocyemata</taxon>
        <taxon>Brachyura</taxon>
        <taxon>Eubrachyura</taxon>
        <taxon>Portunoidea</taxon>
        <taxon>Portunidae</taxon>
        <taxon>Portuninae</taxon>
        <taxon>Portunus</taxon>
    </lineage>
</organism>
<evidence type="ECO:0000313" key="3">
    <source>
        <dbReference type="Proteomes" id="UP000324222"/>
    </source>
</evidence>
<gene>
    <name evidence="2" type="ORF">E2C01_037960</name>
</gene>
<evidence type="ECO:0000256" key="1">
    <source>
        <dbReference type="SAM" id="MobiDB-lite"/>
    </source>
</evidence>
<evidence type="ECO:0000313" key="2">
    <source>
        <dbReference type="EMBL" id="MPC44289.1"/>
    </source>
</evidence>
<proteinExistence type="predicted"/>